<dbReference type="Proteomes" id="UP000221101">
    <property type="component" value="Unassembled WGS sequence"/>
</dbReference>
<evidence type="ECO:0000313" key="2">
    <source>
        <dbReference type="Proteomes" id="UP000221101"/>
    </source>
</evidence>
<reference evidence="1 2" key="1">
    <citation type="journal article" date="2017" name="Nat. Microbiol.">
        <title>Natural product diversity associated with the nematode symbionts Photorhabdus and Xenorhabdus.</title>
        <authorList>
            <person name="Tobias N.J."/>
            <person name="Wolff H."/>
            <person name="Djahanschiri B."/>
            <person name="Grundmann F."/>
            <person name="Kronenwerth M."/>
            <person name="Shi Y.M."/>
            <person name="Simonyi S."/>
            <person name="Grun P."/>
            <person name="Shapiro-Ilan D."/>
            <person name="Pidot S.J."/>
            <person name="Stinear T.P."/>
            <person name="Ebersberger I."/>
            <person name="Bode H.B."/>
        </authorList>
    </citation>
    <scope>NUCLEOTIDE SEQUENCE [LARGE SCALE GENOMIC DNA]</scope>
    <source>
        <strain evidence="1 2">DSM 17907</strain>
    </source>
</reference>
<gene>
    <name evidence="1" type="ORF">Xkoz_03366</name>
</gene>
<protein>
    <submittedName>
        <fullName evidence="1">Uncharacterized protein</fullName>
    </submittedName>
</protein>
<name>A0A2D0L236_9GAMM</name>
<organism evidence="1 2">
    <name type="scientific">Xenorhabdus kozodoii</name>
    <dbReference type="NCBI Taxonomy" id="351676"/>
    <lineage>
        <taxon>Bacteria</taxon>
        <taxon>Pseudomonadati</taxon>
        <taxon>Pseudomonadota</taxon>
        <taxon>Gammaproteobacteria</taxon>
        <taxon>Enterobacterales</taxon>
        <taxon>Morganellaceae</taxon>
        <taxon>Xenorhabdus</taxon>
    </lineage>
</organism>
<proteinExistence type="predicted"/>
<keyword evidence="2" id="KW-1185">Reference proteome</keyword>
<dbReference type="AlphaFoldDB" id="A0A2D0L236"/>
<dbReference type="EMBL" id="NJCX01000030">
    <property type="protein sequence ID" value="PHM69744.1"/>
    <property type="molecule type" value="Genomic_DNA"/>
</dbReference>
<comment type="caution">
    <text evidence="1">The sequence shown here is derived from an EMBL/GenBank/DDBJ whole genome shotgun (WGS) entry which is preliminary data.</text>
</comment>
<accession>A0A2D0L236</accession>
<dbReference type="RefSeq" id="WP_099143142.1">
    <property type="nucleotide sequence ID" value="NZ_CAWNOR010000065.1"/>
</dbReference>
<evidence type="ECO:0000313" key="1">
    <source>
        <dbReference type="EMBL" id="PHM69744.1"/>
    </source>
</evidence>
<sequence length="121" mass="14164">MPFISLYITSEIWPFKENLMQSLDSQLKNLQGFNTKLCKYRLTLVDEKVIEEKEKRNLISSDSIRCEFVTFNDRSQDVLMSILKACELGIKNALISLKYPWQYSVTIIPIERSYNISGFNK</sequence>